<name>A0A397PFM1_9SPHN</name>
<organism evidence="1 2">
    <name type="scientific">Hephaestia caeni</name>
    <dbReference type="NCBI Taxonomy" id="645617"/>
    <lineage>
        <taxon>Bacteria</taxon>
        <taxon>Pseudomonadati</taxon>
        <taxon>Pseudomonadota</taxon>
        <taxon>Alphaproteobacteria</taxon>
        <taxon>Sphingomonadales</taxon>
        <taxon>Sphingomonadaceae</taxon>
        <taxon>Hephaestia</taxon>
    </lineage>
</organism>
<evidence type="ECO:0008006" key="3">
    <source>
        <dbReference type="Google" id="ProtNLM"/>
    </source>
</evidence>
<sequence length="216" mass="24116">MKRSVYTRPDKPLRIAVKARSDFAKVEIASTPEIIAIDKFTECHVTPPEVAARMVRYLGEVGDYLTLEPSAGTGSLSRALIESGHSPCELVQVERHTKLLAPLYQFGTVINRCFLEYSAEVRGKVEFARVIMNPPFSQVRRHIAAALDLMGPHGHLEAPTLVALVPVTFETVDMETLEHLTDDTFATARVRTKIIRIRTGATLHRDKTGSIDKWTH</sequence>
<comment type="caution">
    <text evidence="1">The sequence shown here is derived from an EMBL/GenBank/DDBJ whole genome shotgun (WGS) entry which is preliminary data.</text>
</comment>
<dbReference type="RefSeq" id="WP_004211497.1">
    <property type="nucleotide sequence ID" value="NZ_QXDC01000002.1"/>
</dbReference>
<dbReference type="Gene3D" id="3.40.50.150">
    <property type="entry name" value="Vaccinia Virus protein VP39"/>
    <property type="match status" value="1"/>
</dbReference>
<proteinExistence type="predicted"/>
<evidence type="ECO:0000313" key="1">
    <source>
        <dbReference type="EMBL" id="RIA46035.1"/>
    </source>
</evidence>
<evidence type="ECO:0000313" key="2">
    <source>
        <dbReference type="Proteomes" id="UP000266568"/>
    </source>
</evidence>
<gene>
    <name evidence="1" type="ORF">DFR49_0564</name>
</gene>
<dbReference type="OrthoDB" id="95666at2"/>
<dbReference type="EMBL" id="QXDC01000002">
    <property type="protein sequence ID" value="RIA46035.1"/>
    <property type="molecule type" value="Genomic_DNA"/>
</dbReference>
<protein>
    <recommendedName>
        <fullName evidence="3">Methyltransferase type 11</fullName>
    </recommendedName>
</protein>
<dbReference type="Proteomes" id="UP000266568">
    <property type="component" value="Unassembled WGS sequence"/>
</dbReference>
<keyword evidence="2" id="KW-1185">Reference proteome</keyword>
<dbReference type="AlphaFoldDB" id="A0A397PFM1"/>
<dbReference type="SUPFAM" id="SSF53335">
    <property type="entry name" value="S-adenosyl-L-methionine-dependent methyltransferases"/>
    <property type="match status" value="1"/>
</dbReference>
<accession>A0A397PFM1</accession>
<dbReference type="InterPro" id="IPR029063">
    <property type="entry name" value="SAM-dependent_MTases_sf"/>
</dbReference>
<reference evidence="1 2" key="1">
    <citation type="submission" date="2018-08" db="EMBL/GenBank/DDBJ databases">
        <title>Genomic Encyclopedia of Type Strains, Phase IV (KMG-IV): sequencing the most valuable type-strain genomes for metagenomic binning, comparative biology and taxonomic classification.</title>
        <authorList>
            <person name="Goeker M."/>
        </authorList>
    </citation>
    <scope>NUCLEOTIDE SEQUENCE [LARGE SCALE GENOMIC DNA]</scope>
    <source>
        <strain evidence="1 2">DSM 25527</strain>
    </source>
</reference>